<dbReference type="InterPro" id="IPR036770">
    <property type="entry name" value="Ankyrin_rpt-contain_sf"/>
</dbReference>
<dbReference type="InterPro" id="IPR052895">
    <property type="entry name" value="HetReg/Transcr_Mod"/>
</dbReference>
<evidence type="ECO:0000256" key="1">
    <source>
        <dbReference type="PROSITE-ProRule" id="PRU00023"/>
    </source>
</evidence>
<dbReference type="Proteomes" id="UP000605986">
    <property type="component" value="Unassembled WGS sequence"/>
</dbReference>
<sequence length="425" mass="48362">MSSVYEMAEEVLIWLGPGNEETSNLIKAIDYIDKKAKEAYRGSNIKDWIGLCRSSMIEELGSRGPQLHSKRQSVLAGLLENDWFKRVWILQEIANAKTAKIVCGNSSCPARTFSFMPFLMELPVDEHVQPVLDIMPRIRTGTWWSSTRHLHYLLQKFSGSQATEERDKVYALLSMSEDAKDSKRFFPCYVKAEKQVWRDTVSFLIMGEILDHNHSFPKFTFPDLRLPIIQLAEQTLKWALTQVGSNRDSARRTAMILVDRLNEGQLKRHELLQSLAKEHGQEEKMQSLLSHDNYHIDINFLDEQTTLQVTSRELAMDTVKVVFPQANLATVKRQAELDAFKPPSFRYKDDENMAETISRLVEEGSPAQEMLWAHAWAGNSDAVRQLLETGVDVSGADDEGNAAIHFAAARGRLDVVKLLLENVLI</sequence>
<dbReference type="AlphaFoldDB" id="A0A8H4K6B3"/>
<keyword evidence="1" id="KW-0040">ANK repeat</keyword>
<dbReference type="PANTHER" id="PTHR24148:SF64">
    <property type="entry name" value="HETEROKARYON INCOMPATIBILITY DOMAIN-CONTAINING PROTEIN"/>
    <property type="match status" value="1"/>
</dbReference>
<organism evidence="3 4">
    <name type="scientific">Fusarium austroafricanum</name>
    <dbReference type="NCBI Taxonomy" id="2364996"/>
    <lineage>
        <taxon>Eukaryota</taxon>
        <taxon>Fungi</taxon>
        <taxon>Dikarya</taxon>
        <taxon>Ascomycota</taxon>
        <taxon>Pezizomycotina</taxon>
        <taxon>Sordariomycetes</taxon>
        <taxon>Hypocreomycetidae</taxon>
        <taxon>Hypocreales</taxon>
        <taxon>Nectriaceae</taxon>
        <taxon>Fusarium</taxon>
        <taxon>Fusarium concolor species complex</taxon>
    </lineage>
</organism>
<accession>A0A8H4K6B3</accession>
<dbReference type="Gene3D" id="1.25.40.20">
    <property type="entry name" value="Ankyrin repeat-containing domain"/>
    <property type="match status" value="1"/>
</dbReference>
<name>A0A8H4K6B3_9HYPO</name>
<protein>
    <submittedName>
        <fullName evidence="3">HET-domain-containing protein</fullName>
    </submittedName>
</protein>
<gene>
    <name evidence="3" type="ORF">F53441_10775</name>
</gene>
<dbReference type="InterPro" id="IPR010730">
    <property type="entry name" value="HET"/>
</dbReference>
<evidence type="ECO:0000259" key="2">
    <source>
        <dbReference type="Pfam" id="PF06985"/>
    </source>
</evidence>
<feature type="repeat" description="ANK" evidence="1">
    <location>
        <begin position="399"/>
        <end position="422"/>
    </location>
</feature>
<dbReference type="Pfam" id="PF06985">
    <property type="entry name" value="HET"/>
    <property type="match status" value="1"/>
</dbReference>
<dbReference type="Pfam" id="PF13637">
    <property type="entry name" value="Ank_4"/>
    <property type="match status" value="1"/>
</dbReference>
<dbReference type="EMBL" id="JAADJG010000521">
    <property type="protein sequence ID" value="KAF4445480.1"/>
    <property type="molecule type" value="Genomic_DNA"/>
</dbReference>
<evidence type="ECO:0000313" key="3">
    <source>
        <dbReference type="EMBL" id="KAF4445480.1"/>
    </source>
</evidence>
<dbReference type="SUPFAM" id="SSF48403">
    <property type="entry name" value="Ankyrin repeat"/>
    <property type="match status" value="1"/>
</dbReference>
<comment type="caution">
    <text evidence="3">The sequence shown here is derived from an EMBL/GenBank/DDBJ whole genome shotgun (WGS) entry which is preliminary data.</text>
</comment>
<reference evidence="3" key="1">
    <citation type="submission" date="2020-01" db="EMBL/GenBank/DDBJ databases">
        <title>Identification and distribution of gene clusters putatively required for synthesis of sphingolipid metabolism inhibitors in phylogenetically diverse species of the filamentous fungus Fusarium.</title>
        <authorList>
            <person name="Kim H.-S."/>
            <person name="Busman M."/>
            <person name="Brown D.W."/>
            <person name="Divon H."/>
            <person name="Uhlig S."/>
            <person name="Proctor R.H."/>
        </authorList>
    </citation>
    <scope>NUCLEOTIDE SEQUENCE</scope>
    <source>
        <strain evidence="3">NRRL 53441</strain>
    </source>
</reference>
<dbReference type="InterPro" id="IPR002110">
    <property type="entry name" value="Ankyrin_rpt"/>
</dbReference>
<dbReference type="PROSITE" id="PS50297">
    <property type="entry name" value="ANK_REP_REGION"/>
    <property type="match status" value="1"/>
</dbReference>
<evidence type="ECO:0000313" key="4">
    <source>
        <dbReference type="Proteomes" id="UP000605986"/>
    </source>
</evidence>
<dbReference type="PANTHER" id="PTHR24148">
    <property type="entry name" value="ANKYRIN REPEAT DOMAIN-CONTAINING PROTEIN 39 HOMOLOG-RELATED"/>
    <property type="match status" value="1"/>
</dbReference>
<keyword evidence="4" id="KW-1185">Reference proteome</keyword>
<dbReference type="PROSITE" id="PS50088">
    <property type="entry name" value="ANK_REPEAT"/>
    <property type="match status" value="1"/>
</dbReference>
<dbReference type="OrthoDB" id="194358at2759"/>
<proteinExistence type="predicted"/>
<feature type="domain" description="Heterokaryon incompatibility" evidence="2">
    <location>
        <begin position="1"/>
        <end position="92"/>
    </location>
</feature>